<accession>A0ABV0BWL3</accession>
<proteinExistence type="predicted"/>
<reference evidence="1 2" key="1">
    <citation type="submission" date="2024-04" db="EMBL/GenBank/DDBJ databases">
        <title>WGS of bacteria from Torrens River.</title>
        <authorList>
            <person name="Wyrsch E.R."/>
            <person name="Drigo B."/>
        </authorList>
    </citation>
    <scope>NUCLEOTIDE SEQUENCE [LARGE SCALE GENOMIC DNA]</scope>
    <source>
        <strain evidence="1 2">TWI391</strain>
    </source>
</reference>
<evidence type="ECO:0008006" key="3">
    <source>
        <dbReference type="Google" id="ProtNLM"/>
    </source>
</evidence>
<dbReference type="Gene3D" id="3.40.50.300">
    <property type="entry name" value="P-loop containing nucleotide triphosphate hydrolases"/>
    <property type="match status" value="1"/>
</dbReference>
<dbReference type="Proteomes" id="UP001409291">
    <property type="component" value="Unassembled WGS sequence"/>
</dbReference>
<evidence type="ECO:0000313" key="2">
    <source>
        <dbReference type="Proteomes" id="UP001409291"/>
    </source>
</evidence>
<keyword evidence="2" id="KW-1185">Reference proteome</keyword>
<protein>
    <recommendedName>
        <fullName evidence="3">ATPase AAA-type core domain-containing protein</fullName>
    </recommendedName>
</protein>
<evidence type="ECO:0000313" key="1">
    <source>
        <dbReference type="EMBL" id="MEN5379081.1"/>
    </source>
</evidence>
<dbReference type="SUPFAM" id="SSF52540">
    <property type="entry name" value="P-loop containing nucleoside triphosphate hydrolases"/>
    <property type="match status" value="1"/>
</dbReference>
<dbReference type="RefSeq" id="WP_346581871.1">
    <property type="nucleotide sequence ID" value="NZ_JBDJNQ010000009.1"/>
</dbReference>
<name>A0ABV0BWL3_9SPHI</name>
<gene>
    <name evidence="1" type="ORF">ABE541_17590</name>
</gene>
<dbReference type="InterPro" id="IPR027417">
    <property type="entry name" value="P-loop_NTPase"/>
</dbReference>
<dbReference type="EMBL" id="JBDJNQ010000009">
    <property type="protein sequence ID" value="MEN5379081.1"/>
    <property type="molecule type" value="Genomic_DNA"/>
</dbReference>
<comment type="caution">
    <text evidence="1">The sequence shown here is derived from an EMBL/GenBank/DDBJ whole genome shotgun (WGS) entry which is preliminary data.</text>
</comment>
<organism evidence="1 2">
    <name type="scientific">Sphingobacterium kitahiroshimense</name>
    <dbReference type="NCBI Taxonomy" id="470446"/>
    <lineage>
        <taxon>Bacteria</taxon>
        <taxon>Pseudomonadati</taxon>
        <taxon>Bacteroidota</taxon>
        <taxon>Sphingobacteriia</taxon>
        <taxon>Sphingobacteriales</taxon>
        <taxon>Sphingobacteriaceae</taxon>
        <taxon>Sphingobacterium</taxon>
    </lineage>
</organism>
<sequence>MILSAIVLLNNPLFSEKYTLINLGGPHYYEMDQQDHNFQERAIFLTRKVNISFIKGFYNYGDTKQIENLSAIVGGNGAGKTTILNSIRQDTNFGDHQNWQNSILIFEDPNNGNIYTNHYQENLYEDKIEKTIYNSDHLKPHFLIHVTENEKKLNISQIDSNTIRSIYYSPHITYHYDRNKSDDRYDISISKNIIDDLEGFGNRDGRENGTNYHPYEEIIYYNMERQLQFLNSDIALNSVISDTFKLPKYNSAAIIIRKYTRNSSPHNLPYEFQQVFTKIYKRIEQERGDFKELRSRENGVEKNTIGIEKHFLKLYILESFMSVLEEQFEKENTYLEEGEVNDIESIENSNKSAFQLIKLFLQNARVDGEIIFNSDSSIKLINVLFDCIDQINNENYVTRVSFVTSIDNISKILTLQRKLLVDLYNYYPKYENNLIDNDNYIKSFIHYSPSQENLSSGQHALLNLFSNLHYFVLKNLNEESQSIEVPNNFLILLDEADLGFHPLWKKKYIKVLAKSMHLFFDRLSSKPKLQLIIATHDPISLSDILNQNVVYVSQQHGKSIIIDSSNDVETKKTFAANISELLADSFFLDGLIGDFALDKINETIKWINKNQSEKGNINTKELSHYKKLISNIDERVIKIKLSEMISELDDSSDFQRQIINEEIRILNAKKAKLK</sequence>